<dbReference type="Gene3D" id="1.20.1720.10">
    <property type="entry name" value="Multidrug resistance protein D"/>
    <property type="match status" value="1"/>
</dbReference>
<dbReference type="PANTHER" id="PTHR42718">
    <property type="entry name" value="MAJOR FACILITATOR SUPERFAMILY MULTIDRUG TRANSPORTER MFSC"/>
    <property type="match status" value="1"/>
</dbReference>
<feature type="transmembrane region" description="Helical" evidence="6">
    <location>
        <begin position="321"/>
        <end position="338"/>
    </location>
</feature>
<dbReference type="SUPFAM" id="SSF103473">
    <property type="entry name" value="MFS general substrate transporter"/>
    <property type="match status" value="1"/>
</dbReference>
<feature type="transmembrane region" description="Helical" evidence="6">
    <location>
        <begin position="57"/>
        <end position="76"/>
    </location>
</feature>
<feature type="transmembrane region" description="Helical" evidence="6">
    <location>
        <begin position="288"/>
        <end position="309"/>
    </location>
</feature>
<dbReference type="Proteomes" id="UP001198565">
    <property type="component" value="Unassembled WGS sequence"/>
</dbReference>
<keyword evidence="5" id="KW-0046">Antibiotic resistance</keyword>
<evidence type="ECO:0000259" key="7">
    <source>
        <dbReference type="PROSITE" id="PS50850"/>
    </source>
</evidence>
<feature type="transmembrane region" description="Helical" evidence="6">
    <location>
        <begin position="151"/>
        <end position="170"/>
    </location>
</feature>
<feature type="transmembrane region" description="Helical" evidence="6">
    <location>
        <begin position="207"/>
        <end position="230"/>
    </location>
</feature>
<dbReference type="EMBL" id="JAINVZ010000004">
    <property type="protein sequence ID" value="MBY8884961.1"/>
    <property type="molecule type" value="Genomic_DNA"/>
</dbReference>
<feature type="transmembrane region" description="Helical" evidence="6">
    <location>
        <begin position="417"/>
        <end position="441"/>
    </location>
</feature>
<evidence type="ECO:0000256" key="6">
    <source>
        <dbReference type="SAM" id="Phobius"/>
    </source>
</evidence>
<evidence type="ECO:0000313" key="8">
    <source>
        <dbReference type="EMBL" id="MBY8884961.1"/>
    </source>
</evidence>
<feature type="transmembrane region" description="Helical" evidence="6">
    <location>
        <begin position="377"/>
        <end position="405"/>
    </location>
</feature>
<comment type="subcellular location">
    <subcellularLocation>
        <location evidence="1">Cell membrane</location>
        <topology evidence="1">Multi-pass membrane protein</topology>
    </subcellularLocation>
</comment>
<keyword evidence="2 6" id="KW-0812">Transmembrane</keyword>
<feature type="transmembrane region" description="Helical" evidence="6">
    <location>
        <begin position="26"/>
        <end position="45"/>
    </location>
</feature>
<feature type="transmembrane region" description="Helical" evidence="6">
    <location>
        <begin position="82"/>
        <end position="104"/>
    </location>
</feature>
<reference evidence="8 9" key="1">
    <citation type="submission" date="2021-08" db="EMBL/GenBank/DDBJ databases">
        <title>Streptomyces sp. PTM05 isolated from lichen.</title>
        <authorList>
            <person name="Somphong A."/>
            <person name="Phongsopitanun W."/>
            <person name="Tanasupawat S."/>
        </authorList>
    </citation>
    <scope>NUCLEOTIDE SEQUENCE [LARGE SCALE GENOMIC DNA]</scope>
    <source>
        <strain evidence="8 9">Ptm05</strain>
    </source>
</reference>
<dbReference type="Gene3D" id="1.20.1250.20">
    <property type="entry name" value="MFS general substrate transporter like domains"/>
    <property type="match status" value="1"/>
</dbReference>
<organism evidence="8 9">
    <name type="scientific">Streptantibioticus parmotrematis</name>
    <dbReference type="NCBI Taxonomy" id="2873249"/>
    <lineage>
        <taxon>Bacteria</taxon>
        <taxon>Bacillati</taxon>
        <taxon>Actinomycetota</taxon>
        <taxon>Actinomycetes</taxon>
        <taxon>Kitasatosporales</taxon>
        <taxon>Streptomycetaceae</taxon>
        <taxon>Streptantibioticus</taxon>
    </lineage>
</organism>
<evidence type="ECO:0000256" key="3">
    <source>
        <dbReference type="ARBA" id="ARBA00022989"/>
    </source>
</evidence>
<dbReference type="Pfam" id="PF07690">
    <property type="entry name" value="MFS_1"/>
    <property type="match status" value="1"/>
</dbReference>
<feature type="transmembrane region" description="Helical" evidence="6">
    <location>
        <begin position="251"/>
        <end position="276"/>
    </location>
</feature>
<keyword evidence="4 6" id="KW-0472">Membrane</keyword>
<dbReference type="InterPro" id="IPR036259">
    <property type="entry name" value="MFS_trans_sf"/>
</dbReference>
<evidence type="ECO:0000256" key="1">
    <source>
        <dbReference type="ARBA" id="ARBA00004651"/>
    </source>
</evidence>
<sequence length="451" mass="46384">MTALDFFIVNVALPDVQRDLHAGTAAVQWVVAGFGLALAAGLITSGRIGDVAGRRRVFAIGLALFTAASVACGVAPSAGTLIAARLAQGVAAALTGPQVLAILGTAWTGRARARAFSAYGLTMGLGAVFGQLIGGLLIRADLFGLDWRACFLINLPVGLVTLPLVGRALPESRAPRRPRLDPLGVALCTGALVALVLPLIQGRAQGWPAWTWACLAGSAVLFAVFGAYQHRLSRRDGDPLVDTALLRDRPLALGLLTQLLFWCGQASFFLVLALYLQQGRGLDALRSGLVFVTIGGGYLLTSTTAHLIAARLGRRTLPAGMLLMAAGLALTGLAAHDAGTSGSVWWLGPGMFVDGVGMGVVIAPMTSAVMERVAPRLVGTASGVVATVQQVGNALGVALIGIVFYDALGTGRPDAYPHAFGLAIAALTGLEALLAVAYAVMAAGRERTPAE</sequence>
<proteinExistence type="predicted"/>
<protein>
    <submittedName>
        <fullName evidence="8">MFS transporter</fullName>
    </submittedName>
</protein>
<dbReference type="InterPro" id="IPR011701">
    <property type="entry name" value="MFS"/>
</dbReference>
<dbReference type="CDD" id="cd17321">
    <property type="entry name" value="MFS_MMR_MDR_like"/>
    <property type="match status" value="1"/>
</dbReference>
<comment type="caution">
    <text evidence="8">The sequence shown here is derived from an EMBL/GenBank/DDBJ whole genome shotgun (WGS) entry which is preliminary data.</text>
</comment>
<keyword evidence="3 6" id="KW-1133">Transmembrane helix</keyword>
<evidence type="ECO:0000256" key="5">
    <source>
        <dbReference type="ARBA" id="ARBA00023251"/>
    </source>
</evidence>
<keyword evidence="9" id="KW-1185">Reference proteome</keyword>
<dbReference type="PROSITE" id="PS50850">
    <property type="entry name" value="MFS"/>
    <property type="match status" value="1"/>
</dbReference>
<feature type="transmembrane region" description="Helical" evidence="6">
    <location>
        <begin position="116"/>
        <end position="139"/>
    </location>
</feature>
<dbReference type="InterPro" id="IPR020846">
    <property type="entry name" value="MFS_dom"/>
</dbReference>
<evidence type="ECO:0000256" key="2">
    <source>
        <dbReference type="ARBA" id="ARBA00022692"/>
    </source>
</evidence>
<gene>
    <name evidence="8" type="ORF">K7472_08880</name>
</gene>
<dbReference type="PANTHER" id="PTHR42718:SF39">
    <property type="entry name" value="ACTINORHODIN TRANSPORTER-RELATED"/>
    <property type="match status" value="1"/>
</dbReference>
<feature type="domain" description="Major facilitator superfamily (MFS) profile" evidence="7">
    <location>
        <begin position="1"/>
        <end position="447"/>
    </location>
</feature>
<evidence type="ECO:0000313" key="9">
    <source>
        <dbReference type="Proteomes" id="UP001198565"/>
    </source>
</evidence>
<evidence type="ECO:0000256" key="4">
    <source>
        <dbReference type="ARBA" id="ARBA00023136"/>
    </source>
</evidence>
<feature type="transmembrane region" description="Helical" evidence="6">
    <location>
        <begin position="182"/>
        <end position="201"/>
    </location>
</feature>
<name>A0ABS7QP49_9ACTN</name>
<accession>A0ABS7QP49</accession>
<feature type="transmembrane region" description="Helical" evidence="6">
    <location>
        <begin position="344"/>
        <end position="365"/>
    </location>
</feature>